<gene>
    <name evidence="2" type="ORF">ACGFZB_32975</name>
</gene>
<protein>
    <submittedName>
        <fullName evidence="2">Uncharacterized protein</fullName>
    </submittedName>
</protein>
<keyword evidence="3" id="KW-1185">Reference proteome</keyword>
<evidence type="ECO:0000256" key="1">
    <source>
        <dbReference type="SAM" id="MobiDB-lite"/>
    </source>
</evidence>
<organism evidence="2 3">
    <name type="scientific">Streptomyces cinerochromogenes</name>
    <dbReference type="NCBI Taxonomy" id="66422"/>
    <lineage>
        <taxon>Bacteria</taxon>
        <taxon>Bacillati</taxon>
        <taxon>Actinomycetota</taxon>
        <taxon>Actinomycetes</taxon>
        <taxon>Kitasatosporales</taxon>
        <taxon>Streptomycetaceae</taxon>
        <taxon>Streptomyces</taxon>
    </lineage>
</organism>
<evidence type="ECO:0000313" key="2">
    <source>
        <dbReference type="EMBL" id="MFG3015163.1"/>
    </source>
</evidence>
<dbReference type="Proteomes" id="UP001604267">
    <property type="component" value="Unassembled WGS sequence"/>
</dbReference>
<proteinExistence type="predicted"/>
<name>A0ABW7BD88_9ACTN</name>
<dbReference type="EMBL" id="JBICYV010000018">
    <property type="protein sequence ID" value="MFG3015163.1"/>
    <property type="molecule type" value="Genomic_DNA"/>
</dbReference>
<comment type="caution">
    <text evidence="2">The sequence shown here is derived from an EMBL/GenBank/DDBJ whole genome shotgun (WGS) entry which is preliminary data.</text>
</comment>
<reference evidence="2 3" key="1">
    <citation type="submission" date="2024-10" db="EMBL/GenBank/DDBJ databases">
        <title>The Natural Products Discovery Center: Release of the First 8490 Sequenced Strains for Exploring Actinobacteria Biosynthetic Diversity.</title>
        <authorList>
            <person name="Kalkreuter E."/>
            <person name="Kautsar S.A."/>
            <person name="Yang D."/>
            <person name="Bader C.D."/>
            <person name="Teijaro C.N."/>
            <person name="Fluegel L."/>
            <person name="Davis C.M."/>
            <person name="Simpson J.R."/>
            <person name="Lauterbach L."/>
            <person name="Steele A.D."/>
            <person name="Gui C."/>
            <person name="Meng S."/>
            <person name="Li G."/>
            <person name="Viehrig K."/>
            <person name="Ye F."/>
            <person name="Su P."/>
            <person name="Kiefer A.F."/>
            <person name="Nichols A."/>
            <person name="Cepeda A.J."/>
            <person name="Yan W."/>
            <person name="Fan B."/>
            <person name="Jiang Y."/>
            <person name="Adhikari A."/>
            <person name="Zheng C.-J."/>
            <person name="Schuster L."/>
            <person name="Cowan T.M."/>
            <person name="Smanski M.J."/>
            <person name="Chevrette M.G."/>
            <person name="De Carvalho L.P.S."/>
            <person name="Shen B."/>
        </authorList>
    </citation>
    <scope>NUCLEOTIDE SEQUENCE [LARGE SCALE GENOMIC DNA]</scope>
    <source>
        <strain evidence="2 3">NPDC048320</strain>
    </source>
</reference>
<feature type="region of interest" description="Disordered" evidence="1">
    <location>
        <begin position="29"/>
        <end position="74"/>
    </location>
</feature>
<feature type="compositionally biased region" description="Basic and acidic residues" evidence="1">
    <location>
        <begin position="33"/>
        <end position="62"/>
    </location>
</feature>
<sequence length="74" mass="7727">MPMEVVGDVAGAGGCELVQEGLGRLRCRHRHGRSEQRAEGEEGEGGLKGDRVGEGAHDHGGDHAGQLSTEDDHA</sequence>
<evidence type="ECO:0000313" key="3">
    <source>
        <dbReference type="Proteomes" id="UP001604267"/>
    </source>
</evidence>
<dbReference type="RefSeq" id="WP_392822539.1">
    <property type="nucleotide sequence ID" value="NZ_JBICYV010000018.1"/>
</dbReference>
<accession>A0ABW7BD88</accession>